<reference evidence="2" key="1">
    <citation type="journal article" date="2023" name="Mol. Phylogenet. Evol.">
        <title>Genome-scale phylogeny and comparative genomics of the fungal order Sordariales.</title>
        <authorList>
            <person name="Hensen N."/>
            <person name="Bonometti L."/>
            <person name="Westerberg I."/>
            <person name="Brannstrom I.O."/>
            <person name="Guillou S."/>
            <person name="Cros-Aarteil S."/>
            <person name="Calhoun S."/>
            <person name="Haridas S."/>
            <person name="Kuo A."/>
            <person name="Mondo S."/>
            <person name="Pangilinan J."/>
            <person name="Riley R."/>
            <person name="LaButti K."/>
            <person name="Andreopoulos B."/>
            <person name="Lipzen A."/>
            <person name="Chen C."/>
            <person name="Yan M."/>
            <person name="Daum C."/>
            <person name="Ng V."/>
            <person name="Clum A."/>
            <person name="Steindorff A."/>
            <person name="Ohm R.A."/>
            <person name="Martin F."/>
            <person name="Silar P."/>
            <person name="Natvig D.O."/>
            <person name="Lalanne C."/>
            <person name="Gautier V."/>
            <person name="Ament-Velasquez S.L."/>
            <person name="Kruys A."/>
            <person name="Hutchinson M.I."/>
            <person name="Powell A.J."/>
            <person name="Barry K."/>
            <person name="Miller A.N."/>
            <person name="Grigoriev I.V."/>
            <person name="Debuchy R."/>
            <person name="Gladieux P."/>
            <person name="Hiltunen Thoren M."/>
            <person name="Johannesson H."/>
        </authorList>
    </citation>
    <scope>NUCLEOTIDE SEQUENCE</scope>
    <source>
        <strain evidence="2">FGSC 1904</strain>
    </source>
</reference>
<gene>
    <name evidence="2" type="ORF">B0T20DRAFT_67210</name>
</gene>
<evidence type="ECO:0000256" key="1">
    <source>
        <dbReference type="SAM" id="SignalP"/>
    </source>
</evidence>
<reference evidence="2" key="2">
    <citation type="submission" date="2023-07" db="EMBL/GenBank/DDBJ databases">
        <authorList>
            <consortium name="Lawrence Berkeley National Laboratory"/>
            <person name="Haridas S."/>
            <person name="Hensen N."/>
            <person name="Bonometti L."/>
            <person name="Westerberg I."/>
            <person name="Brannstrom I.O."/>
            <person name="Guillou S."/>
            <person name="Cros-Aarteil S."/>
            <person name="Calhoun S."/>
            <person name="Kuo A."/>
            <person name="Mondo S."/>
            <person name="Pangilinan J."/>
            <person name="Riley R."/>
            <person name="LaButti K."/>
            <person name="Andreopoulos B."/>
            <person name="Lipzen A."/>
            <person name="Chen C."/>
            <person name="Yanf M."/>
            <person name="Daum C."/>
            <person name="Ng V."/>
            <person name="Clum A."/>
            <person name="Steindorff A."/>
            <person name="Ohm R."/>
            <person name="Martin F."/>
            <person name="Silar P."/>
            <person name="Natvig D."/>
            <person name="Lalanne C."/>
            <person name="Gautier V."/>
            <person name="Ament-velasquez S.L."/>
            <person name="Kruys A."/>
            <person name="Hutchinson M.I."/>
            <person name="Powell A.J."/>
            <person name="Barry K."/>
            <person name="Miller A.N."/>
            <person name="Grigoriev I.V."/>
            <person name="Debuchy R."/>
            <person name="Gladieux P."/>
            <person name="Thoren M.H."/>
            <person name="Johannesson H."/>
        </authorList>
    </citation>
    <scope>NUCLEOTIDE SEQUENCE</scope>
    <source>
        <strain evidence="2">FGSC 1904</strain>
    </source>
</reference>
<evidence type="ECO:0000313" key="3">
    <source>
        <dbReference type="Proteomes" id="UP001281003"/>
    </source>
</evidence>
<feature type="signal peptide" evidence="1">
    <location>
        <begin position="1"/>
        <end position="18"/>
    </location>
</feature>
<dbReference type="EMBL" id="JAUTDP010000012">
    <property type="protein sequence ID" value="KAK3391851.1"/>
    <property type="molecule type" value="Genomic_DNA"/>
</dbReference>
<organism evidence="2 3">
    <name type="scientific">Sordaria brevicollis</name>
    <dbReference type="NCBI Taxonomy" id="83679"/>
    <lineage>
        <taxon>Eukaryota</taxon>
        <taxon>Fungi</taxon>
        <taxon>Dikarya</taxon>
        <taxon>Ascomycota</taxon>
        <taxon>Pezizomycotina</taxon>
        <taxon>Sordariomycetes</taxon>
        <taxon>Sordariomycetidae</taxon>
        <taxon>Sordariales</taxon>
        <taxon>Sordariaceae</taxon>
        <taxon>Sordaria</taxon>
    </lineage>
</organism>
<proteinExistence type="predicted"/>
<sequence length="298" mass="29918">MKFFSAALSAATIGSALASPILGSACGGHGAVPSGLNGIPSGAASPINAGDLVPSQVEALTSATTLTWATTISDSKTQYYTDIINGAAPTGVPSIPSIPSTGLDAGKIGSGATDGKAPAVIVKEVTTVVLNIDVLVKADLARITELVDCKTGVDVQLLLEAIISLSGHLNVLVTGIVPQLTALIRPSAGLLVGAELQIVLDLVADIEALLGEVQLCIKHLVANVSASVLIAVGAQLQIIHKLIVHNLVSVIVKFALSVVAGLKVNLDIVAAIHAKLNAIHSCAGGLSVFLGAALKIAL</sequence>
<comment type="caution">
    <text evidence="2">The sequence shown here is derived from an EMBL/GenBank/DDBJ whole genome shotgun (WGS) entry which is preliminary data.</text>
</comment>
<dbReference type="Proteomes" id="UP001281003">
    <property type="component" value="Unassembled WGS sequence"/>
</dbReference>
<keyword evidence="1" id="KW-0732">Signal</keyword>
<feature type="chain" id="PRO_5041997955" evidence="1">
    <location>
        <begin position="19"/>
        <end position="298"/>
    </location>
</feature>
<name>A0AAE0U5N3_SORBR</name>
<protein>
    <submittedName>
        <fullName evidence="2">Uncharacterized protein</fullName>
    </submittedName>
</protein>
<keyword evidence="3" id="KW-1185">Reference proteome</keyword>
<accession>A0AAE0U5N3</accession>
<evidence type="ECO:0000313" key="2">
    <source>
        <dbReference type="EMBL" id="KAK3391851.1"/>
    </source>
</evidence>
<dbReference type="PROSITE" id="PS51257">
    <property type="entry name" value="PROKAR_LIPOPROTEIN"/>
    <property type="match status" value="1"/>
</dbReference>
<dbReference type="AlphaFoldDB" id="A0AAE0U5N3"/>